<dbReference type="EMBL" id="JACSOD020000422">
    <property type="protein sequence ID" value="MBM6498358.1"/>
    <property type="molecule type" value="Genomic_DNA"/>
</dbReference>
<dbReference type="Proteomes" id="UP000759529">
    <property type="component" value="Unassembled WGS sequence"/>
</dbReference>
<evidence type="ECO:0000313" key="1">
    <source>
        <dbReference type="EMBL" id="MBM6498358.1"/>
    </source>
</evidence>
<sequence>MIITVLILQVPLFIAYNKLKQLKYVWFLEFTEGKWLLDAIEEGGLSLEIAKMPNVIPDTVGVTV</sequence>
<accession>A0ABS2CTS7</accession>
<evidence type="ECO:0000313" key="2">
    <source>
        <dbReference type="Proteomes" id="UP000759529"/>
    </source>
</evidence>
<name>A0ABS2CTS7_9FLAO</name>
<proteinExistence type="predicted"/>
<protein>
    <submittedName>
        <fullName evidence="1">Uncharacterized protein</fullName>
    </submittedName>
</protein>
<dbReference type="RefSeq" id="WP_187657478.1">
    <property type="nucleotide sequence ID" value="NZ_JACSOD020000422.1"/>
</dbReference>
<comment type="caution">
    <text evidence="1">The sequence shown here is derived from an EMBL/GenBank/DDBJ whole genome shotgun (WGS) entry which is preliminary data.</text>
</comment>
<gene>
    <name evidence="1" type="ORF">H9X54_003460</name>
</gene>
<keyword evidence="2" id="KW-1185">Reference proteome</keyword>
<reference evidence="1 2" key="1">
    <citation type="submission" date="2021-02" db="EMBL/GenBank/DDBJ databases">
        <authorList>
            <person name="Jung H.S."/>
            <person name="Chun B.H."/>
            <person name="Jeon C.O."/>
        </authorList>
    </citation>
    <scope>NUCLEOTIDE SEQUENCE [LARGE SCALE GENOMIC DNA]</scope>
    <source>
        <strain evidence="1 2">LMG 25203</strain>
    </source>
</reference>
<organism evidence="1 2">
    <name type="scientific">Flavobacterium macrobrachii</name>
    <dbReference type="NCBI Taxonomy" id="591204"/>
    <lineage>
        <taxon>Bacteria</taxon>
        <taxon>Pseudomonadati</taxon>
        <taxon>Bacteroidota</taxon>
        <taxon>Flavobacteriia</taxon>
        <taxon>Flavobacteriales</taxon>
        <taxon>Flavobacteriaceae</taxon>
        <taxon>Flavobacterium</taxon>
    </lineage>
</organism>